<evidence type="ECO:0000256" key="6">
    <source>
        <dbReference type="ARBA" id="ARBA00023295"/>
    </source>
</evidence>
<evidence type="ECO:0000259" key="11">
    <source>
        <dbReference type="Pfam" id="PF08244"/>
    </source>
</evidence>
<dbReference type="Proteomes" id="UP000050969">
    <property type="component" value="Unassembled WGS sequence"/>
</dbReference>
<keyword evidence="9" id="KW-0119">Carbohydrate metabolism</keyword>
<comment type="similarity">
    <text evidence="2 8">Belongs to the glycosyl hydrolase 32 family.</text>
</comment>
<evidence type="ECO:0000256" key="7">
    <source>
        <dbReference type="ARBA" id="ARBA00033367"/>
    </source>
</evidence>
<comment type="pathway">
    <text evidence="1 9">Glycan biosynthesis; sucrose metabolism.</text>
</comment>
<dbReference type="SUPFAM" id="SSF75005">
    <property type="entry name" value="Arabinanase/levansucrase/invertase"/>
    <property type="match status" value="1"/>
</dbReference>
<dbReference type="InterPro" id="IPR013148">
    <property type="entry name" value="Glyco_hydro_32_N"/>
</dbReference>
<dbReference type="CDD" id="cd18623">
    <property type="entry name" value="GH32_ScrB-like"/>
    <property type="match status" value="1"/>
</dbReference>
<evidence type="ECO:0000256" key="5">
    <source>
        <dbReference type="ARBA" id="ARBA00022801"/>
    </source>
</evidence>
<dbReference type="PATRIC" id="fig|1293598.4.peg.1243"/>
<dbReference type="InterPro" id="IPR001362">
    <property type="entry name" value="Glyco_hydro_32"/>
</dbReference>
<dbReference type="InterPro" id="IPR018053">
    <property type="entry name" value="Glyco_hydro_32_AS"/>
</dbReference>
<dbReference type="InterPro" id="IPR013189">
    <property type="entry name" value="Glyco_hydro_32_C"/>
</dbReference>
<dbReference type="EC" id="3.2.1.26" evidence="3 8"/>
<dbReference type="InterPro" id="IPR006232">
    <property type="entry name" value="Suc6P_hydrolase"/>
</dbReference>
<feature type="domain" description="Glycosyl hydrolase family 32 C-terminal" evidence="11">
    <location>
        <begin position="390"/>
        <end position="453"/>
    </location>
</feature>
<dbReference type="STRING" id="1293598.IV56_GL001180"/>
<dbReference type="Gene3D" id="2.115.10.20">
    <property type="entry name" value="Glycosyl hydrolase domain, family 43"/>
    <property type="match status" value="1"/>
</dbReference>
<feature type="domain" description="Glycosyl hydrolase family 32 N-terminal" evidence="10">
    <location>
        <begin position="38"/>
        <end position="341"/>
    </location>
</feature>
<dbReference type="SUPFAM" id="SSF49899">
    <property type="entry name" value="Concanavalin A-like lectins/glucanases"/>
    <property type="match status" value="1"/>
</dbReference>
<dbReference type="PANTHER" id="PTHR43101:SF1">
    <property type="entry name" value="BETA-FRUCTOSIDASE"/>
    <property type="match status" value="1"/>
</dbReference>
<dbReference type="GO" id="GO:0005737">
    <property type="term" value="C:cytoplasm"/>
    <property type="evidence" value="ECO:0007669"/>
    <property type="project" value="UniProtKB-SubCell"/>
</dbReference>
<evidence type="ECO:0000256" key="3">
    <source>
        <dbReference type="ARBA" id="ARBA00012758"/>
    </source>
</evidence>
<evidence type="ECO:0000313" key="13">
    <source>
        <dbReference type="Proteomes" id="UP000050969"/>
    </source>
</evidence>
<dbReference type="InterPro" id="IPR051214">
    <property type="entry name" value="GH32_Enzymes"/>
</dbReference>
<evidence type="ECO:0000256" key="1">
    <source>
        <dbReference type="ARBA" id="ARBA00004914"/>
    </source>
</evidence>
<dbReference type="UniPathway" id="UPA00238"/>
<evidence type="ECO:0000259" key="10">
    <source>
        <dbReference type="Pfam" id="PF00251"/>
    </source>
</evidence>
<dbReference type="AlphaFoldDB" id="A0A0R2MS45"/>
<dbReference type="Pfam" id="PF00251">
    <property type="entry name" value="Glyco_hydro_32N"/>
    <property type="match status" value="1"/>
</dbReference>
<dbReference type="NCBIfam" id="TIGR01322">
    <property type="entry name" value="scrB_fam"/>
    <property type="match status" value="1"/>
</dbReference>
<dbReference type="EMBL" id="JQCE01000038">
    <property type="protein sequence ID" value="KRO16398.1"/>
    <property type="molecule type" value="Genomic_DNA"/>
</dbReference>
<dbReference type="InterPro" id="IPR013320">
    <property type="entry name" value="ConA-like_dom_sf"/>
</dbReference>
<comment type="catalytic activity">
    <reaction evidence="8">
        <text>Hydrolysis of terminal non-reducing beta-D-fructofuranoside residues in beta-D-fructofuranosides.</text>
        <dbReference type="EC" id="3.2.1.26"/>
    </reaction>
</comment>
<keyword evidence="6 8" id="KW-0326">Glycosidase</keyword>
<evidence type="ECO:0000256" key="8">
    <source>
        <dbReference type="RuleBase" id="RU362110"/>
    </source>
</evidence>
<protein>
    <recommendedName>
        <fullName evidence="4 8">Sucrose-6-phosphate hydrolase</fullName>
        <ecNumber evidence="3 8">3.2.1.26</ecNumber>
    </recommendedName>
    <alternativeName>
        <fullName evidence="7 9">Invertase</fullName>
    </alternativeName>
</protein>
<keyword evidence="13" id="KW-1185">Reference proteome</keyword>
<dbReference type="PROSITE" id="PS00609">
    <property type="entry name" value="GLYCOSYL_HYDROL_F32"/>
    <property type="match status" value="1"/>
</dbReference>
<evidence type="ECO:0000256" key="4">
    <source>
        <dbReference type="ARBA" id="ARBA00019623"/>
    </source>
</evidence>
<dbReference type="InterPro" id="IPR023296">
    <property type="entry name" value="Glyco_hydro_beta-prop_sf"/>
</dbReference>
<evidence type="ECO:0000256" key="2">
    <source>
        <dbReference type="ARBA" id="ARBA00009902"/>
    </source>
</evidence>
<keyword evidence="9" id="KW-0963">Cytoplasm</keyword>
<comment type="subcellular location">
    <subcellularLocation>
        <location evidence="9">Cytoplasm</location>
    </subcellularLocation>
</comment>
<dbReference type="GO" id="GO:0005985">
    <property type="term" value="P:sucrose metabolic process"/>
    <property type="evidence" value="ECO:0007669"/>
    <property type="project" value="UniProtKB-UniPathway"/>
</dbReference>
<dbReference type="Pfam" id="PF08244">
    <property type="entry name" value="Glyco_hydro_32C"/>
    <property type="match status" value="1"/>
</dbReference>
<comment type="function">
    <text evidence="9">Enables the bacterium to metabolize sucrose as a sole carbon source.</text>
</comment>
<organism evidence="12 13">
    <name type="scientific">Lacticaseibacillus saniviri JCM 17471 = DSM 24301</name>
    <dbReference type="NCBI Taxonomy" id="1293598"/>
    <lineage>
        <taxon>Bacteria</taxon>
        <taxon>Bacillati</taxon>
        <taxon>Bacillota</taxon>
        <taxon>Bacilli</taxon>
        <taxon>Lactobacillales</taxon>
        <taxon>Lactobacillaceae</taxon>
        <taxon>Lacticaseibacillus</taxon>
    </lineage>
</organism>
<proteinExistence type="inferred from homology"/>
<name>A0A0R2MS45_9LACO</name>
<accession>A0A0R2MS45</accession>
<comment type="caution">
    <text evidence="12">The sequence shown here is derived from an EMBL/GenBank/DDBJ whole genome shotgun (WGS) entry which is preliminary data.</text>
</comment>
<dbReference type="PANTHER" id="PTHR43101">
    <property type="entry name" value="BETA-FRUCTOSIDASE"/>
    <property type="match status" value="1"/>
</dbReference>
<reference evidence="12 13" key="1">
    <citation type="journal article" date="2015" name="Genome Announc.">
        <title>Expanding the biotechnology potential of lactobacilli through comparative genomics of 213 strains and associated genera.</title>
        <authorList>
            <person name="Sun Z."/>
            <person name="Harris H.M."/>
            <person name="McCann A."/>
            <person name="Guo C."/>
            <person name="Argimon S."/>
            <person name="Zhang W."/>
            <person name="Yang X."/>
            <person name="Jeffery I.B."/>
            <person name="Cooney J.C."/>
            <person name="Kagawa T.F."/>
            <person name="Liu W."/>
            <person name="Song Y."/>
            <person name="Salvetti E."/>
            <person name="Wrobel A."/>
            <person name="Rasinkangas P."/>
            <person name="Parkhill J."/>
            <person name="Rea M.C."/>
            <person name="O'Sullivan O."/>
            <person name="Ritari J."/>
            <person name="Douillard F.P."/>
            <person name="Paul Ross R."/>
            <person name="Yang R."/>
            <person name="Briner A.E."/>
            <person name="Felis G.E."/>
            <person name="de Vos W.M."/>
            <person name="Barrangou R."/>
            <person name="Klaenhammer T.R."/>
            <person name="Caufield P.W."/>
            <person name="Cui Y."/>
            <person name="Zhang H."/>
            <person name="O'Toole P.W."/>
        </authorList>
    </citation>
    <scope>NUCLEOTIDE SEQUENCE [LARGE SCALE GENOMIC DNA]</scope>
    <source>
        <strain evidence="12 13">DSM 24301</strain>
    </source>
</reference>
<dbReference type="SMART" id="SM00640">
    <property type="entry name" value="Glyco_32"/>
    <property type="match status" value="1"/>
</dbReference>
<sequence length="474" mass="53225">MPEWTTKQRYMPYASYSQEYQTQLIQAQRTSQYHLSYHIQPESGLLNDPNGFSFFNGKWQLFYQNFPYGAVHGLKSWQHVTSSDLTHWSAPSLALQPHAPYTTNGVYSGSALPIGDRLFLMYTGNVRGEDGTRKSTQLGAWMAADGTITELDQPLIAEPPAGYTAHFRDPQIVHVDDQYYAVIGAQRQDLVGEILVYQAPQPEGPWSLIGPLDWQQGDLGYMMECPNIAFVDGKVVILFCPQGLARSRFNYQNIYPNTYVIADAIDWTSGRLVNPGQLQTVDAGFDSYATQVVNGPDAQAYAVSWMGLPEIGYPTDAEGWQGCLSLIKRLTIKDNQLYQEPIVQSLLGNHFEPLHDTLKLQEVLRFDLETDTTGEIRLGNADEALQLNWTADTLTVDRTQAGIAFGETYGTTRTITWSKGSHQLELYLDHSTFELFVDGGQQVLSGRIFPRQKQAWTVSAPEQVRVTGQRLKTM</sequence>
<dbReference type="RefSeq" id="WP_056993025.1">
    <property type="nucleotide sequence ID" value="NZ_JQCE01000038.1"/>
</dbReference>
<evidence type="ECO:0000313" key="12">
    <source>
        <dbReference type="EMBL" id="KRO16398.1"/>
    </source>
</evidence>
<dbReference type="GO" id="GO:0004564">
    <property type="term" value="F:beta-fructofuranosidase activity"/>
    <property type="evidence" value="ECO:0007669"/>
    <property type="project" value="UniProtKB-EC"/>
</dbReference>
<dbReference type="Gene3D" id="2.60.120.560">
    <property type="entry name" value="Exo-inulinase, domain 1"/>
    <property type="match status" value="1"/>
</dbReference>
<gene>
    <name evidence="12" type="ORF">IV56_GL001180</name>
</gene>
<keyword evidence="5 8" id="KW-0378">Hydrolase</keyword>
<evidence type="ECO:0000256" key="9">
    <source>
        <dbReference type="RuleBase" id="RU365015"/>
    </source>
</evidence>